<dbReference type="OrthoDB" id="527209at2759"/>
<feature type="compositionally biased region" description="Low complexity" evidence="1">
    <location>
        <begin position="91"/>
        <end position="100"/>
    </location>
</feature>
<dbReference type="AlphaFoldDB" id="M3XKY8"/>
<dbReference type="Pfam" id="PF14977">
    <property type="entry name" value="FAM194"/>
    <property type="match status" value="1"/>
</dbReference>
<dbReference type="GeneID" id="106704406"/>
<protein>
    <submittedName>
        <fullName evidence="3">Glutamate rich 6</fullName>
    </submittedName>
</protein>
<keyword evidence="4" id="KW-1185">Reference proteome</keyword>
<reference evidence="4" key="1">
    <citation type="submission" date="2011-08" db="EMBL/GenBank/DDBJ databases">
        <title>The draft genome of Latimeria chalumnae.</title>
        <authorList>
            <person name="Di Palma F."/>
            <person name="Alfoldi J."/>
            <person name="Johnson J."/>
            <person name="Berlin A."/>
            <person name="Gnerre S."/>
            <person name="Jaffe D."/>
            <person name="MacCallum I."/>
            <person name="Young S."/>
            <person name="Walker B.J."/>
            <person name="Lander E."/>
            <person name="Lindblad-Toh K."/>
        </authorList>
    </citation>
    <scope>NUCLEOTIDE SEQUENCE [LARGE SCALE GENOMIC DNA]</scope>
    <source>
        <strain evidence="4">Wild caught</strain>
    </source>
</reference>
<evidence type="ECO:0000256" key="1">
    <source>
        <dbReference type="SAM" id="MobiDB-lite"/>
    </source>
</evidence>
<organism evidence="3 4">
    <name type="scientific">Latimeria chalumnae</name>
    <name type="common">Coelacanth</name>
    <dbReference type="NCBI Taxonomy" id="7897"/>
    <lineage>
        <taxon>Eukaryota</taxon>
        <taxon>Metazoa</taxon>
        <taxon>Chordata</taxon>
        <taxon>Craniata</taxon>
        <taxon>Vertebrata</taxon>
        <taxon>Euteleostomi</taxon>
        <taxon>Coelacanthiformes</taxon>
        <taxon>Coelacanthidae</taxon>
        <taxon>Latimeria</taxon>
    </lineage>
</organism>
<name>M3XKY8_LATCH</name>
<dbReference type="PANTHER" id="PTHR23093:SF18">
    <property type="entry name" value="GLUTAMATE RICH 6"/>
    <property type="match status" value="1"/>
</dbReference>
<feature type="compositionally biased region" description="Basic and acidic residues" evidence="1">
    <location>
        <begin position="101"/>
        <end position="120"/>
    </location>
</feature>
<dbReference type="HOGENOM" id="CLU_030265_0_0_1"/>
<dbReference type="InterPro" id="IPR029281">
    <property type="entry name" value="FAM194_C"/>
</dbReference>
<dbReference type="EMBL" id="AFYH01115644">
    <property type="status" value="NOT_ANNOTATED_CDS"/>
    <property type="molecule type" value="Genomic_DNA"/>
</dbReference>
<evidence type="ECO:0000259" key="2">
    <source>
        <dbReference type="Pfam" id="PF14977"/>
    </source>
</evidence>
<feature type="region of interest" description="Disordered" evidence="1">
    <location>
        <begin position="1"/>
        <end position="48"/>
    </location>
</feature>
<dbReference type="Ensembl" id="ENSLACT00000025209.1">
    <property type="protein sequence ID" value="ENSLACP00000023394.1"/>
    <property type="gene ID" value="ENSLACG00000022186.1"/>
</dbReference>
<accession>M3XKY8</accession>
<proteinExistence type="predicted"/>
<dbReference type="KEGG" id="lcm:106704406"/>
<dbReference type="OMA" id="CCSYFQN"/>
<sequence>MEEEKGMSSDEDVDSSQHDIKTSSASSKWSSQMEEAAGSISRTSPSFPRILKGIRKERASFAASDLFNFSLRSVNVSSEKPSNVSVLTQTEESLLSNRSSSETDQKNAEESSENIPREESFNSEFCEDEQDIYSVFDQDLKELGIFTDEEFNEDCLKVLKLNMHMLPSVGLPTILAYKQESKQKRDPKDVAPQAEIFISHMLCEFCGQRLKPFPLLKQLKTKLFPEFFCCKQYQNLYEFLKSEQEHILGMGDIEKISVAPHAPFTSHFERQRAKERIAQRLYEKKMESLEKTARTGFHIYSKQTVSYQLSNSPPGGDSWTIYPQLRREGLEDEINFFVPYNDFTFACNQVLQAQFLQKYYIDGTKFLTTFLDNTIQLFYPSGNLAVIIVSSKSDFACIVQEDKPIDAAIQAVFDSNGKGTCYHPNGTVWINFGCFGGQCLDQKGNRVRRWKWNNDSITEECHTPFKPIFISLNHNIGVRILGQDSIFISFLAAGKQAKLNVGAKLKLKDASRLPGSIRHLSEEELLLLASKIKIRTILYKFCECLHFPSIKPISKTKPPSYLISQTQNLLKLCKNT</sequence>
<evidence type="ECO:0000313" key="3">
    <source>
        <dbReference type="Ensembl" id="ENSLACP00000023394.1"/>
    </source>
</evidence>
<dbReference type="GeneTree" id="ENSGT00940000153655"/>
<feature type="region of interest" description="Disordered" evidence="1">
    <location>
        <begin position="80"/>
        <end position="121"/>
    </location>
</feature>
<dbReference type="EMBL" id="AFYH01115641">
    <property type="status" value="NOT_ANNOTATED_CDS"/>
    <property type="molecule type" value="Genomic_DNA"/>
</dbReference>
<reference evidence="3" key="2">
    <citation type="submission" date="2025-08" db="UniProtKB">
        <authorList>
            <consortium name="Ensembl"/>
        </authorList>
    </citation>
    <scope>IDENTIFICATION</scope>
</reference>
<gene>
    <name evidence="3" type="primary">LOC106704406</name>
</gene>
<reference evidence="3" key="3">
    <citation type="submission" date="2025-09" db="UniProtKB">
        <authorList>
            <consortium name="Ensembl"/>
        </authorList>
    </citation>
    <scope>IDENTIFICATION</scope>
</reference>
<evidence type="ECO:0000313" key="4">
    <source>
        <dbReference type="Proteomes" id="UP000008672"/>
    </source>
</evidence>
<dbReference type="EMBL" id="AFYH01115642">
    <property type="status" value="NOT_ANNOTATED_CDS"/>
    <property type="molecule type" value="Genomic_DNA"/>
</dbReference>
<feature type="domain" description="FAM194 C-terminal" evidence="2">
    <location>
        <begin position="352"/>
        <end position="554"/>
    </location>
</feature>
<dbReference type="EMBL" id="AFYH01115646">
    <property type="status" value="NOT_ANNOTATED_CDS"/>
    <property type="molecule type" value="Genomic_DNA"/>
</dbReference>
<dbReference type="RefSeq" id="XP_014346857.1">
    <property type="nucleotide sequence ID" value="XM_014491371.1"/>
</dbReference>
<dbReference type="FunCoup" id="M3XKY8">
    <property type="interactions" value="31"/>
</dbReference>
<dbReference type="EMBL" id="AFYH01115643">
    <property type="status" value="NOT_ANNOTATED_CDS"/>
    <property type="molecule type" value="Genomic_DNA"/>
</dbReference>
<dbReference type="Proteomes" id="UP000008672">
    <property type="component" value="Unassembled WGS sequence"/>
</dbReference>
<feature type="compositionally biased region" description="Polar residues" evidence="1">
    <location>
        <begin position="80"/>
        <end position="90"/>
    </location>
</feature>
<dbReference type="InParanoid" id="M3XKY8"/>
<dbReference type="PANTHER" id="PTHR23093">
    <property type="entry name" value="SIMILAR TO CHROMOSOME 3 OPEN READING FRAME 20"/>
    <property type="match status" value="1"/>
</dbReference>
<dbReference type="EMBL" id="AFYH01115645">
    <property type="status" value="NOT_ANNOTATED_CDS"/>
    <property type="molecule type" value="Genomic_DNA"/>
</dbReference>
<dbReference type="eggNOG" id="ENOG502QUAE">
    <property type="taxonomic scope" value="Eukaryota"/>
</dbReference>